<comment type="caution">
    <text evidence="1">The sequence shown here is derived from an EMBL/GenBank/DDBJ whole genome shotgun (WGS) entry which is preliminary data.</text>
</comment>
<dbReference type="Pfam" id="PF03372">
    <property type="entry name" value="Exo_endo_phos"/>
    <property type="match status" value="1"/>
</dbReference>
<protein>
    <submittedName>
        <fullName evidence="1">Uncharacterized protein</fullName>
    </submittedName>
</protein>
<dbReference type="CDD" id="cd01650">
    <property type="entry name" value="RT_nLTR_like"/>
    <property type="match status" value="1"/>
</dbReference>
<dbReference type="InterPro" id="IPR043502">
    <property type="entry name" value="DNA/RNA_pol_sf"/>
</dbReference>
<proteinExistence type="predicted"/>
<dbReference type="AlphaFoldDB" id="A0A6S7FL26"/>
<dbReference type="PROSITE" id="PS50878">
    <property type="entry name" value="RT_POL"/>
    <property type="match status" value="1"/>
</dbReference>
<dbReference type="GO" id="GO:0003824">
    <property type="term" value="F:catalytic activity"/>
    <property type="evidence" value="ECO:0007669"/>
    <property type="project" value="InterPro"/>
</dbReference>
<dbReference type="InterPro" id="IPR000477">
    <property type="entry name" value="RT_dom"/>
</dbReference>
<dbReference type="InterPro" id="IPR036691">
    <property type="entry name" value="Endo/exonu/phosph_ase_sf"/>
</dbReference>
<evidence type="ECO:0000313" key="2">
    <source>
        <dbReference type="Proteomes" id="UP001152795"/>
    </source>
</evidence>
<dbReference type="Gene3D" id="3.30.70.270">
    <property type="match status" value="1"/>
</dbReference>
<accession>A0A6S7FL26</accession>
<dbReference type="InterPro" id="IPR005135">
    <property type="entry name" value="Endo/exonuclease/phosphatase"/>
</dbReference>
<dbReference type="Pfam" id="PF00078">
    <property type="entry name" value="RVT_1"/>
    <property type="match status" value="1"/>
</dbReference>
<dbReference type="InterPro" id="IPR043128">
    <property type="entry name" value="Rev_trsase/Diguanyl_cyclase"/>
</dbReference>
<dbReference type="SUPFAM" id="SSF56672">
    <property type="entry name" value="DNA/RNA polymerases"/>
    <property type="match status" value="1"/>
</dbReference>
<keyword evidence="2" id="KW-1185">Reference proteome</keyword>
<reference evidence="1" key="1">
    <citation type="submission" date="2020-04" db="EMBL/GenBank/DDBJ databases">
        <authorList>
            <person name="Alioto T."/>
            <person name="Alioto T."/>
            <person name="Gomez Garrido J."/>
        </authorList>
    </citation>
    <scope>NUCLEOTIDE SEQUENCE</scope>
    <source>
        <strain evidence="1">A484AB</strain>
    </source>
</reference>
<name>A0A6S7FL26_PARCT</name>
<dbReference type="Gene3D" id="3.60.10.10">
    <property type="entry name" value="Endonuclease/exonuclease/phosphatase"/>
    <property type="match status" value="1"/>
</dbReference>
<sequence>MNSSSITISAWNINGLSHRTLGNKLSNSDFTKNIKDHDLIFLVETWSNKTDSIPGFKEISTCTATPKTNSSCRKSGGITLLIKNTLQPLIYTEKLTKNFLWCRIDKSILDSPHDLFICGVYIPPEKSPYYDEEIFKDLENDIAEFSTKGNIMLLGDFNARTNKLEDFVSKEGSTFIGDITETSYTPKNRENFDSTVNNHGKCLIELCKTCNLRILNGRTLGDSFGKPTFHGKNGTSLVDYIICDQDLIQNIKHFTVKPPTYLSDHSQILTWIRTKQQNTPESTYPTPTNTSTTTISHKLPLQFIWEINTATTFKENLKSTYTQRKLDELINSNPPATKEGLNNFSNQFQEIISDAAKKSLRIKKTKYRNKITNVCNKKWFDKECRLKRHSVRKLANQKHRDPLNSEIRKKYHEALKIYKDTLKHKKEIFHEKKLEDLEIAAETDPNSFWKNLKNMSDSCDDLSSSSTQITNQKWISHFENLHTKHNLGPKQEGILKNLELLENNIDDNNTLDDPITEDDIISAATKLKHKKSAYSDRIRNEMIKFSVNILLKGYHKLFNMILECGIFPEKWCEGLLTPIFKSGDKQDPNNYRGICVTSCIGKFFCLILNKRLNDFTQENNLVHHSQIGFQSGHRTADHVFTLKTLIDKHVTQNKNNKIYACFVDFKKAFDSVWHEGLYSKLLKYKIGGNFYRLIKSLYSNSKCAVKLSKSRTTFFPYSKGVRQGCTLSPLLFNLYINELTTLFNNTDSDPFILPNGSKLNCLLYADDLIILSRSRFGLQKCLNELQNWCSKWLMEVNLKKTKVMIFQKGNKKKTKPSFTLDSNTIEIVQEYCYLGIKLNSNGKFTLAMKQLGEKALHALYSIRRHLNLHNLNPKLAIKIFDTIISPILLYNSEVWGAYIKNDFNNWDNSQIEKTHLRFCKLYLGVGKKTTNIACRGELGKFPLIINIYKQLFKYIIHLNSLPEEALAKQAFLISKDLHSKRITSFYGNIMDILKSYNCNTQITELESIAIQTLSFIHDNIKQKYLNFWKHKLENSSKLKFYNTFKTEYQLEKYLSTIKNPTERKALTKFRVSNHKLMIELGRYQKIPREERLCEICQSGEVEDEYHFANWCKAYSNQRENFYTTLRNKLTIIIDQAQLVDIMKSTEHETILSLSKYISSCFTERNRYLEIGIAVS</sequence>
<gene>
    <name evidence="1" type="ORF">PACLA_8A035793</name>
</gene>
<evidence type="ECO:0000313" key="1">
    <source>
        <dbReference type="EMBL" id="CAB3980475.1"/>
    </source>
</evidence>
<organism evidence="1 2">
    <name type="scientific">Paramuricea clavata</name>
    <name type="common">Red gorgonian</name>
    <name type="synonym">Violescent sea-whip</name>
    <dbReference type="NCBI Taxonomy" id="317549"/>
    <lineage>
        <taxon>Eukaryota</taxon>
        <taxon>Metazoa</taxon>
        <taxon>Cnidaria</taxon>
        <taxon>Anthozoa</taxon>
        <taxon>Octocorallia</taxon>
        <taxon>Malacalcyonacea</taxon>
        <taxon>Plexauridae</taxon>
        <taxon>Paramuricea</taxon>
    </lineage>
</organism>
<dbReference type="PANTHER" id="PTHR47027">
    <property type="entry name" value="REVERSE TRANSCRIPTASE DOMAIN-CONTAINING PROTEIN"/>
    <property type="match status" value="1"/>
</dbReference>
<dbReference type="PANTHER" id="PTHR47027:SF20">
    <property type="entry name" value="REVERSE TRANSCRIPTASE-LIKE PROTEIN WITH RNA-DIRECTED DNA POLYMERASE DOMAIN"/>
    <property type="match status" value="1"/>
</dbReference>
<dbReference type="EMBL" id="CACRXK020000293">
    <property type="protein sequence ID" value="CAB3980475.1"/>
    <property type="molecule type" value="Genomic_DNA"/>
</dbReference>
<dbReference type="OrthoDB" id="8961048at2759"/>
<dbReference type="SUPFAM" id="SSF56219">
    <property type="entry name" value="DNase I-like"/>
    <property type="match status" value="1"/>
</dbReference>
<dbReference type="Proteomes" id="UP001152795">
    <property type="component" value="Unassembled WGS sequence"/>
</dbReference>